<feature type="transmembrane region" description="Helical" evidence="1">
    <location>
        <begin position="204"/>
        <end position="226"/>
    </location>
</feature>
<sequence>MSLNIGSSLTGGVRRVANRNGLKLGLSYAVFAFVWQLLYYSAVADWAGTSVEGVPTIDAAPVLVMIGAVISLLALQYVAIVAVRTFVGGRTKTIPREYYTRNIVYVVINSLLGGLVFVLLVAAGTVLLIVPGVIAYTALVFTFIYIADKDESFISAFRDSWTLTRGHWLDVFGLLFALSVASVICSIILSFGVLLMGFVVGPDLVLYLSFGLNVALFSLLAIGVVAEAYTQLRGT</sequence>
<evidence type="ECO:0000259" key="2">
    <source>
        <dbReference type="Pfam" id="PF25231"/>
    </source>
</evidence>
<protein>
    <recommendedName>
        <fullName evidence="2">DUF7847 domain-containing protein</fullName>
    </recommendedName>
</protein>
<organism evidence="3 4">
    <name type="scientific">Halobacterium salinarum</name>
    <name type="common">Halobacterium halobium</name>
    <dbReference type="NCBI Taxonomy" id="2242"/>
    <lineage>
        <taxon>Archaea</taxon>
        <taxon>Methanobacteriati</taxon>
        <taxon>Methanobacteriota</taxon>
        <taxon>Stenosarchaea group</taxon>
        <taxon>Halobacteria</taxon>
        <taxon>Halobacteriales</taxon>
        <taxon>Halobacteriaceae</taxon>
        <taxon>Halobacterium</taxon>
    </lineage>
</organism>
<keyword evidence="1" id="KW-0472">Membrane</keyword>
<evidence type="ECO:0000313" key="3">
    <source>
        <dbReference type="EMBL" id="MBB6090861.1"/>
    </source>
</evidence>
<dbReference type="RefSeq" id="WP_012289658.1">
    <property type="nucleotide sequence ID" value="NZ_JACHGX010000010.1"/>
</dbReference>
<evidence type="ECO:0000256" key="1">
    <source>
        <dbReference type="SAM" id="Phobius"/>
    </source>
</evidence>
<dbReference type="Pfam" id="PF25231">
    <property type="entry name" value="DUF7847"/>
    <property type="match status" value="1"/>
</dbReference>
<feature type="domain" description="DUF7847" evidence="2">
    <location>
        <begin position="3"/>
        <end position="232"/>
    </location>
</feature>
<feature type="transmembrane region" description="Helical" evidence="1">
    <location>
        <begin position="62"/>
        <end position="83"/>
    </location>
</feature>
<reference evidence="3" key="1">
    <citation type="submission" date="2020-08" db="EMBL/GenBank/DDBJ databases">
        <title>Genomic Encyclopedia of Type Strains, Phase IV (KMG-IV): sequencing the most valuable type-strain genomes for metagenomic binning, comparative biology and taxonomic classification.</title>
        <authorList>
            <person name="Goeker M."/>
        </authorList>
    </citation>
    <scope>NUCLEOTIDE SEQUENCE</scope>
    <source>
        <strain evidence="3">DSM 669</strain>
    </source>
</reference>
<dbReference type="AlphaFoldDB" id="A0A841HCS6"/>
<gene>
    <name evidence="3" type="ORF">HNR49_002247</name>
</gene>
<dbReference type="GeneID" id="68695280"/>
<keyword evidence="1" id="KW-1133">Transmembrane helix</keyword>
<feature type="transmembrane region" description="Helical" evidence="1">
    <location>
        <begin position="103"/>
        <end position="122"/>
    </location>
</feature>
<dbReference type="EMBL" id="JACHGX010000010">
    <property type="protein sequence ID" value="MBB6090861.1"/>
    <property type="molecule type" value="Genomic_DNA"/>
</dbReference>
<feature type="transmembrane region" description="Helical" evidence="1">
    <location>
        <begin position="168"/>
        <end position="198"/>
    </location>
</feature>
<feature type="transmembrane region" description="Helical" evidence="1">
    <location>
        <begin position="128"/>
        <end position="147"/>
    </location>
</feature>
<keyword evidence="1" id="KW-0812">Transmembrane</keyword>
<comment type="caution">
    <text evidence="3">The sequence shown here is derived from an EMBL/GenBank/DDBJ whole genome shotgun (WGS) entry which is preliminary data.</text>
</comment>
<dbReference type="Proteomes" id="UP000642919">
    <property type="component" value="Unassembled WGS sequence"/>
</dbReference>
<name>A0A841HCS6_HALSI</name>
<evidence type="ECO:0000313" key="4">
    <source>
        <dbReference type="Proteomes" id="UP000642919"/>
    </source>
</evidence>
<feature type="transmembrane region" description="Helical" evidence="1">
    <location>
        <begin position="21"/>
        <end position="42"/>
    </location>
</feature>
<accession>A0A841HCS6</accession>
<proteinExistence type="predicted"/>
<dbReference type="InterPro" id="IPR057169">
    <property type="entry name" value="DUF7847"/>
</dbReference>